<evidence type="ECO:0000259" key="5">
    <source>
        <dbReference type="PROSITE" id="PS50893"/>
    </source>
</evidence>
<dbReference type="CDD" id="cd03257">
    <property type="entry name" value="ABC_NikE_OppD_transporters"/>
    <property type="match status" value="1"/>
</dbReference>
<evidence type="ECO:0000256" key="4">
    <source>
        <dbReference type="SAM" id="MobiDB-lite"/>
    </source>
</evidence>
<keyword evidence="1" id="KW-0813">Transport</keyword>
<dbReference type="InterPro" id="IPR003593">
    <property type="entry name" value="AAA+_ATPase"/>
</dbReference>
<comment type="caution">
    <text evidence="6">The sequence shown here is derived from an EMBL/GenBank/DDBJ whole genome shotgun (WGS) entry which is preliminary data.</text>
</comment>
<dbReference type="InterPro" id="IPR027417">
    <property type="entry name" value="P-loop_NTPase"/>
</dbReference>
<dbReference type="Gene3D" id="3.40.50.300">
    <property type="entry name" value="P-loop containing nucleotide triphosphate hydrolases"/>
    <property type="match status" value="1"/>
</dbReference>
<name>A0ABP4RTM9_9ACTN</name>
<reference evidence="7" key="1">
    <citation type="journal article" date="2019" name="Int. J. Syst. Evol. Microbiol.">
        <title>The Global Catalogue of Microorganisms (GCM) 10K type strain sequencing project: providing services to taxonomists for standard genome sequencing and annotation.</title>
        <authorList>
            <consortium name="The Broad Institute Genomics Platform"/>
            <consortium name="The Broad Institute Genome Sequencing Center for Infectious Disease"/>
            <person name="Wu L."/>
            <person name="Ma J."/>
        </authorList>
    </citation>
    <scope>NUCLEOTIDE SEQUENCE [LARGE SCALE GENOMIC DNA]</scope>
    <source>
        <strain evidence="7">JCM 14306</strain>
    </source>
</reference>
<dbReference type="NCBIfam" id="TIGR01727">
    <property type="entry name" value="oligo_HPY"/>
    <property type="match status" value="1"/>
</dbReference>
<accession>A0ABP4RTM9</accession>
<evidence type="ECO:0000256" key="2">
    <source>
        <dbReference type="ARBA" id="ARBA00022741"/>
    </source>
</evidence>
<dbReference type="InterPro" id="IPR017871">
    <property type="entry name" value="ABC_transporter-like_CS"/>
</dbReference>
<evidence type="ECO:0000256" key="1">
    <source>
        <dbReference type="ARBA" id="ARBA00022448"/>
    </source>
</evidence>
<feature type="region of interest" description="Disordered" evidence="4">
    <location>
        <begin position="346"/>
        <end position="368"/>
    </location>
</feature>
<dbReference type="PANTHER" id="PTHR43067:SF3">
    <property type="entry name" value="MALTOSE ABC TRANSPORTER, ATP-BINDING PROTEIN"/>
    <property type="match status" value="1"/>
</dbReference>
<dbReference type="InterPro" id="IPR003439">
    <property type="entry name" value="ABC_transporter-like_ATP-bd"/>
</dbReference>
<gene>
    <name evidence="6" type="ORF">GCM10009744_64210</name>
</gene>
<keyword evidence="7" id="KW-1185">Reference proteome</keyword>
<keyword evidence="3 6" id="KW-0067">ATP-binding</keyword>
<dbReference type="PANTHER" id="PTHR43067">
    <property type="entry name" value="OLIGOPEPTIDE/DIPEPTIDE ABC TRANSPORTER, ATPASE SUBUNIT"/>
    <property type="match status" value="1"/>
</dbReference>
<feature type="domain" description="ABC transporter" evidence="5">
    <location>
        <begin position="24"/>
        <end position="276"/>
    </location>
</feature>
<proteinExistence type="predicted"/>
<organism evidence="6 7">
    <name type="scientific">Kribbella alba</name>
    <dbReference type="NCBI Taxonomy" id="190197"/>
    <lineage>
        <taxon>Bacteria</taxon>
        <taxon>Bacillati</taxon>
        <taxon>Actinomycetota</taxon>
        <taxon>Actinomycetes</taxon>
        <taxon>Propionibacteriales</taxon>
        <taxon>Kribbellaceae</taxon>
        <taxon>Kribbella</taxon>
    </lineage>
</organism>
<dbReference type="Pfam" id="PF00005">
    <property type="entry name" value="ABC_tran"/>
    <property type="match status" value="1"/>
</dbReference>
<sequence>MVTTTSAGAARAVRGGKGEPLLSVRDFAVEYRTGAGSTVKAVRGVDLDLYPGESLALVGESGCGKTTLGLGLLRLLPKLGTATGKVTFNRQDGTVIDVLGLDSRDLRRFRWRDAAMVFQGAMNAFNPVLKIRGHMHDTMRAHTKASRSEIEERAGELLRLVRLEPGRVLDSYPHELSGGMRQRVLIAMSLLLDPEILILDEPTTALDILTQRSIVDVLHEVRERLGFSMIFISHDLSLAAELADRVATMYAGRIVETGGVRDLFYRPRHPYTLGLINAVPPIVGELPDLESIPGGPPSLADLPPGCTFNPRCKFATEECRETDPPLLPVTDQPGDAHEVACIHSDQVHLDRPKPAADRPAADELGTAS</sequence>
<dbReference type="GO" id="GO:0005524">
    <property type="term" value="F:ATP binding"/>
    <property type="evidence" value="ECO:0007669"/>
    <property type="project" value="UniProtKB-KW"/>
</dbReference>
<evidence type="ECO:0000256" key="3">
    <source>
        <dbReference type="ARBA" id="ARBA00022840"/>
    </source>
</evidence>
<keyword evidence="2" id="KW-0547">Nucleotide-binding</keyword>
<dbReference type="SUPFAM" id="SSF52540">
    <property type="entry name" value="P-loop containing nucleoside triphosphate hydrolases"/>
    <property type="match status" value="1"/>
</dbReference>
<dbReference type="PROSITE" id="PS00211">
    <property type="entry name" value="ABC_TRANSPORTER_1"/>
    <property type="match status" value="1"/>
</dbReference>
<feature type="compositionally biased region" description="Basic and acidic residues" evidence="4">
    <location>
        <begin position="346"/>
        <end position="361"/>
    </location>
</feature>
<dbReference type="Proteomes" id="UP001501319">
    <property type="component" value="Unassembled WGS sequence"/>
</dbReference>
<protein>
    <submittedName>
        <fullName evidence="6">ABC transporter ATP-binding protein</fullName>
    </submittedName>
</protein>
<evidence type="ECO:0000313" key="7">
    <source>
        <dbReference type="Proteomes" id="UP001501319"/>
    </source>
</evidence>
<evidence type="ECO:0000313" key="6">
    <source>
        <dbReference type="EMBL" id="GAA1661638.1"/>
    </source>
</evidence>
<dbReference type="EMBL" id="BAAANE010000017">
    <property type="protein sequence ID" value="GAA1661638.1"/>
    <property type="molecule type" value="Genomic_DNA"/>
</dbReference>
<dbReference type="Pfam" id="PF08352">
    <property type="entry name" value="oligo_HPY"/>
    <property type="match status" value="1"/>
</dbReference>
<dbReference type="SMART" id="SM00382">
    <property type="entry name" value="AAA"/>
    <property type="match status" value="1"/>
</dbReference>
<dbReference type="PROSITE" id="PS50893">
    <property type="entry name" value="ABC_TRANSPORTER_2"/>
    <property type="match status" value="1"/>
</dbReference>
<dbReference type="InterPro" id="IPR013563">
    <property type="entry name" value="Oligopep_ABC_C"/>
</dbReference>